<sequence>MLFYPEVCGLAGRESGSSNRKIRQYRKPLNINLGIIIFSVIFVYVVICVFLYFTQKHIMGYEVKNGSLSIGNVYQGIALREETIVTSNDSGYINYYAREGERVGFGKLVCSIDESGQLKEMFDAGKADDTQLSDNNLADIKSEITGYMSGFEKKQFSGVYDFKYSLEGTALKLANINVLQDLQSLNGSGSSLISLCSAPVSGIVVYSTDGYETLTADQITQDMFDKEDYSKRQLINNELVASGDTLYKLATDENWSIVIQSDPERAQELLEEEYVQVRFLKNQCTSWAKVNVLNNEDGNTYVKLDFNNSMISFCTDRYIDIELVTKDEQGLKVPNSAIAEKEFFLVPKGYVTKGNSSENGVLKETYTENGEASTEFIATSIYFETEDDYYIDNSVLELGNNLVRPDSTDKYTISRSATLIGVYNINKGYADFKEIQILSQNDEYAIIKSNTAYGLSAFDRIVLDAETVTGNEFLE</sequence>
<evidence type="ECO:0008006" key="8">
    <source>
        <dbReference type="Google" id="ProtNLM"/>
    </source>
</evidence>
<accession>A0A1E3USS5</accession>
<evidence type="ECO:0000313" key="4">
    <source>
        <dbReference type="EMBL" id="ODR44384.1"/>
    </source>
</evidence>
<feature type="domain" description="RND related beta-barrel" evidence="2">
    <location>
        <begin position="255"/>
        <end position="327"/>
    </location>
</feature>
<dbReference type="InterPro" id="IPR058729">
    <property type="entry name" value="Beta-barrel_RND-rel"/>
</dbReference>
<keyword evidence="1" id="KW-0812">Transmembrane</keyword>
<name>A0A1E3USS5_9FIRM</name>
<dbReference type="EMBL" id="MEHA01000001">
    <property type="protein sequence ID" value="ODR56174.1"/>
    <property type="molecule type" value="Genomic_DNA"/>
</dbReference>
<dbReference type="Proteomes" id="UP000094271">
    <property type="component" value="Unassembled WGS sequence"/>
</dbReference>
<evidence type="ECO:0000259" key="3">
    <source>
        <dbReference type="Pfam" id="PF26018"/>
    </source>
</evidence>
<keyword evidence="1" id="KW-1133">Transmembrane helix</keyword>
<dbReference type="Proteomes" id="UP000094869">
    <property type="component" value="Unassembled WGS sequence"/>
</dbReference>
<dbReference type="InterPro" id="IPR058709">
    <property type="entry name" value="BSH_RND-rel"/>
</dbReference>
<evidence type="ECO:0000313" key="5">
    <source>
        <dbReference type="EMBL" id="ODR56174.1"/>
    </source>
</evidence>
<keyword evidence="1" id="KW-0472">Membrane</keyword>
<dbReference type="Pfam" id="PF26018">
    <property type="entry name" value="BSH_RND_rel"/>
    <property type="match status" value="1"/>
</dbReference>
<feature type="transmembrane region" description="Helical" evidence="1">
    <location>
        <begin position="29"/>
        <end position="53"/>
    </location>
</feature>
<protein>
    <recommendedName>
        <fullName evidence="8">Membrane fusion protein</fullName>
    </recommendedName>
</protein>
<dbReference type="AlphaFoldDB" id="A0A1E3USS5"/>
<evidence type="ECO:0000313" key="7">
    <source>
        <dbReference type="Proteomes" id="UP000094869"/>
    </source>
</evidence>
<evidence type="ECO:0000313" key="6">
    <source>
        <dbReference type="Proteomes" id="UP000094271"/>
    </source>
</evidence>
<evidence type="ECO:0000259" key="2">
    <source>
        <dbReference type="Pfam" id="PF26011"/>
    </source>
</evidence>
<reference evidence="5 6" key="2">
    <citation type="submission" date="2016-08" db="EMBL/GenBank/DDBJ databases">
        <authorList>
            <person name="Seilhamer J.J."/>
        </authorList>
    </citation>
    <scope>NUCLEOTIDE SEQUENCE [LARGE SCALE GENOMIC DNA]</scope>
    <source>
        <strain evidence="5 6">NML150140-1</strain>
    </source>
</reference>
<dbReference type="Pfam" id="PF26011">
    <property type="entry name" value="Beta-barrel_RND_rel"/>
    <property type="match status" value="1"/>
</dbReference>
<organism evidence="5 6">
    <name type="scientific">Eisenbergiella tayi</name>
    <dbReference type="NCBI Taxonomy" id="1432052"/>
    <lineage>
        <taxon>Bacteria</taxon>
        <taxon>Bacillati</taxon>
        <taxon>Bacillota</taxon>
        <taxon>Clostridia</taxon>
        <taxon>Lachnospirales</taxon>
        <taxon>Lachnospiraceae</taxon>
        <taxon>Eisenbergiella</taxon>
    </lineage>
</organism>
<dbReference type="EMBL" id="MEHD01000056">
    <property type="protein sequence ID" value="ODR44384.1"/>
    <property type="molecule type" value="Genomic_DNA"/>
</dbReference>
<comment type="caution">
    <text evidence="5">The sequence shown here is derived from an EMBL/GenBank/DDBJ whole genome shotgun (WGS) entry which is preliminary data.</text>
</comment>
<proteinExistence type="predicted"/>
<reference evidence="4 7" key="1">
    <citation type="submission" date="2016-08" db="EMBL/GenBank/DDBJ databases">
        <title>Characterization of Isolates of Eisenbergiella tayi Derived from Blood Cultures, Using Whole Genome Sequencing.</title>
        <authorList>
            <person name="Bernier A.-M."/>
            <person name="Burdz T."/>
            <person name="Wiebe D."/>
            <person name="Bernard K."/>
        </authorList>
    </citation>
    <scope>NUCLEOTIDE SEQUENCE [LARGE SCALE GENOMIC DNA]</scope>
    <source>
        <strain evidence="4 7">NML120146</strain>
    </source>
</reference>
<gene>
    <name evidence="5" type="ORF">BEI59_02425</name>
    <name evidence="4" type="ORF">BEI63_32065</name>
</gene>
<evidence type="ECO:0000256" key="1">
    <source>
        <dbReference type="SAM" id="Phobius"/>
    </source>
</evidence>
<feature type="domain" description="RND related barrel-sandwich hybrid" evidence="3">
    <location>
        <begin position="82"/>
        <end position="249"/>
    </location>
</feature>
<keyword evidence="7" id="KW-1185">Reference proteome</keyword>